<dbReference type="GO" id="GO:0004141">
    <property type="term" value="F:dethiobiotin synthase activity"/>
    <property type="evidence" value="ECO:0007669"/>
    <property type="project" value="UniProtKB-UniRule"/>
</dbReference>
<feature type="binding site" evidence="8">
    <location>
        <position position="110"/>
    </location>
    <ligand>
        <name>Mg(2+)</name>
        <dbReference type="ChEBI" id="CHEBI:18420"/>
    </ligand>
</feature>
<comment type="catalytic activity">
    <reaction evidence="8">
        <text>(7R,8S)-7,8-diammoniononanoate + CO2 + ATP = (4R,5S)-dethiobiotin + ADP + phosphate + 3 H(+)</text>
        <dbReference type="Rhea" id="RHEA:15805"/>
        <dbReference type="ChEBI" id="CHEBI:15378"/>
        <dbReference type="ChEBI" id="CHEBI:16526"/>
        <dbReference type="ChEBI" id="CHEBI:30616"/>
        <dbReference type="ChEBI" id="CHEBI:43474"/>
        <dbReference type="ChEBI" id="CHEBI:149469"/>
        <dbReference type="ChEBI" id="CHEBI:149473"/>
        <dbReference type="ChEBI" id="CHEBI:456216"/>
        <dbReference type="EC" id="6.3.3.3"/>
    </reaction>
</comment>
<evidence type="ECO:0000256" key="3">
    <source>
        <dbReference type="ARBA" id="ARBA00022723"/>
    </source>
</evidence>
<dbReference type="AlphaFoldDB" id="A0A917JQF4"/>
<protein>
    <recommendedName>
        <fullName evidence="8">ATP-dependent dethiobiotin synthetase BioD</fullName>
        <ecNumber evidence="8">6.3.3.3</ecNumber>
    </recommendedName>
    <alternativeName>
        <fullName evidence="8">DTB synthetase</fullName>
        <shortName evidence="8">DTBS</shortName>
    </alternativeName>
    <alternativeName>
        <fullName evidence="8">Dethiobiotin synthase</fullName>
    </alternativeName>
</protein>
<name>A0A917JQF4_9GAMM</name>
<dbReference type="EC" id="6.3.3.3" evidence="8"/>
<dbReference type="PIRSF" id="PIRSF006755">
    <property type="entry name" value="DTB_synth"/>
    <property type="match status" value="1"/>
</dbReference>
<dbReference type="PANTHER" id="PTHR43210:SF5">
    <property type="entry name" value="DETHIOBIOTIN SYNTHETASE"/>
    <property type="match status" value="1"/>
</dbReference>
<feature type="binding site" evidence="8">
    <location>
        <begin position="110"/>
        <end position="113"/>
    </location>
    <ligand>
        <name>ATP</name>
        <dbReference type="ChEBI" id="CHEBI:30616"/>
    </ligand>
</feature>
<sequence>MKRYFITGTDTDCGKTYATLQLLAYLNDHGALTLAVKPIATGCEDKEGELINSDAKLLSLACNLHHTEINPWRFKPPVSPHLVNDSITTKDIAEYCFSEAFSHVDTLLIEGAGGLMVPLNNHETWVDLLKLTNIPVILIVGIKLGCLNHALLTETALQTYKIRCAGWIANCIDPNMMMVYENIHTLKRKMESPLIARIDFNGTLLPKAAFNRLMGVQYEA</sequence>
<feature type="binding site" evidence="8">
    <location>
        <position position="54"/>
    </location>
    <ligand>
        <name>Mg(2+)</name>
        <dbReference type="ChEBI" id="CHEBI:18420"/>
    </ligand>
</feature>
<evidence type="ECO:0000256" key="6">
    <source>
        <dbReference type="ARBA" id="ARBA00022840"/>
    </source>
</evidence>
<reference evidence="9" key="2">
    <citation type="submission" date="2020-09" db="EMBL/GenBank/DDBJ databases">
        <authorList>
            <person name="Sun Q."/>
            <person name="Ohkuma M."/>
        </authorList>
    </citation>
    <scope>NUCLEOTIDE SEQUENCE</scope>
    <source>
        <strain evidence="9">JCM 13919</strain>
    </source>
</reference>
<dbReference type="CDD" id="cd03109">
    <property type="entry name" value="DTBS"/>
    <property type="match status" value="1"/>
</dbReference>
<comment type="cofactor">
    <cofactor evidence="8">
        <name>Mg(2+)</name>
        <dbReference type="ChEBI" id="CHEBI:18420"/>
    </cofactor>
</comment>
<keyword evidence="2 8" id="KW-0436">Ligase</keyword>
<comment type="pathway">
    <text evidence="8">Cofactor biosynthesis; biotin biosynthesis; biotin from 7,8-diaminononanoate: step 1/2.</text>
</comment>
<evidence type="ECO:0000256" key="5">
    <source>
        <dbReference type="ARBA" id="ARBA00022756"/>
    </source>
</evidence>
<keyword evidence="5 8" id="KW-0093">Biotin biosynthesis</keyword>
<comment type="subunit">
    <text evidence="8">Homodimer.</text>
</comment>
<comment type="caution">
    <text evidence="9">The sequence shown here is derived from an EMBL/GenBank/DDBJ whole genome shotgun (WGS) entry which is preliminary data.</text>
</comment>
<comment type="similarity">
    <text evidence="8">Belongs to the dethiobiotin synthetase family.</text>
</comment>
<gene>
    <name evidence="8 9" type="primary">bioD</name>
    <name evidence="9" type="ORF">GCM10007966_07380</name>
</gene>
<dbReference type="GO" id="GO:0005524">
    <property type="term" value="F:ATP binding"/>
    <property type="evidence" value="ECO:0007669"/>
    <property type="project" value="UniProtKB-UniRule"/>
</dbReference>
<keyword evidence="10" id="KW-1185">Reference proteome</keyword>
<organism evidence="9 10">
    <name type="scientific">Legionella impletisoli</name>
    <dbReference type="NCBI Taxonomy" id="343510"/>
    <lineage>
        <taxon>Bacteria</taxon>
        <taxon>Pseudomonadati</taxon>
        <taxon>Pseudomonadota</taxon>
        <taxon>Gammaproteobacteria</taxon>
        <taxon>Legionellales</taxon>
        <taxon>Legionellaceae</taxon>
        <taxon>Legionella</taxon>
    </lineage>
</organism>
<dbReference type="OrthoDB" id="9802097at2"/>
<keyword evidence="1 8" id="KW-0963">Cytoplasm</keyword>
<keyword evidence="6 8" id="KW-0067">ATP-binding</keyword>
<keyword evidence="4 8" id="KW-0547">Nucleotide-binding</keyword>
<dbReference type="PANTHER" id="PTHR43210">
    <property type="entry name" value="DETHIOBIOTIN SYNTHETASE"/>
    <property type="match status" value="1"/>
</dbReference>
<dbReference type="Gene3D" id="3.40.50.300">
    <property type="entry name" value="P-loop containing nucleotide triphosphate hydrolases"/>
    <property type="match status" value="1"/>
</dbReference>
<comment type="function">
    <text evidence="8">Catalyzes a mechanistically unusual reaction, the ATP-dependent insertion of CO2 between the N7 and N8 nitrogen atoms of 7,8-diaminopelargonic acid (DAPA, also called 7,8-diammoniononanoate) to form a ureido ring.</text>
</comment>
<dbReference type="InterPro" id="IPR027417">
    <property type="entry name" value="P-loop_NTPase"/>
</dbReference>
<proteinExistence type="inferred from homology"/>
<dbReference type="GO" id="GO:0042803">
    <property type="term" value="F:protein homodimerization activity"/>
    <property type="evidence" value="ECO:0007669"/>
    <property type="project" value="UniProtKB-ARBA"/>
</dbReference>
<dbReference type="GO" id="GO:0005829">
    <property type="term" value="C:cytosol"/>
    <property type="evidence" value="ECO:0007669"/>
    <property type="project" value="TreeGrafter"/>
</dbReference>
<keyword evidence="3 8" id="KW-0479">Metal-binding</keyword>
<dbReference type="GO" id="GO:0009102">
    <property type="term" value="P:biotin biosynthetic process"/>
    <property type="evidence" value="ECO:0007669"/>
    <property type="project" value="UniProtKB-UniRule"/>
</dbReference>
<evidence type="ECO:0000313" key="10">
    <source>
        <dbReference type="Proteomes" id="UP000630149"/>
    </source>
</evidence>
<feature type="active site" evidence="8">
    <location>
        <position position="37"/>
    </location>
</feature>
<evidence type="ECO:0000313" key="9">
    <source>
        <dbReference type="EMBL" id="GGI81401.1"/>
    </source>
</evidence>
<reference evidence="9" key="1">
    <citation type="journal article" date="2014" name="Int. J. Syst. Evol. Microbiol.">
        <title>Complete genome sequence of Corynebacterium casei LMG S-19264T (=DSM 44701T), isolated from a smear-ripened cheese.</title>
        <authorList>
            <consortium name="US DOE Joint Genome Institute (JGI-PGF)"/>
            <person name="Walter F."/>
            <person name="Albersmeier A."/>
            <person name="Kalinowski J."/>
            <person name="Ruckert C."/>
        </authorList>
    </citation>
    <scope>NUCLEOTIDE SEQUENCE</scope>
    <source>
        <strain evidence="9">JCM 13919</strain>
    </source>
</reference>
<feature type="binding site" evidence="8">
    <location>
        <begin position="12"/>
        <end position="17"/>
    </location>
    <ligand>
        <name>ATP</name>
        <dbReference type="ChEBI" id="CHEBI:30616"/>
    </ligand>
</feature>
<dbReference type="NCBIfam" id="TIGR00347">
    <property type="entry name" value="bioD"/>
    <property type="match status" value="1"/>
</dbReference>
<dbReference type="EMBL" id="BMOB01000002">
    <property type="protein sequence ID" value="GGI81401.1"/>
    <property type="molecule type" value="Genomic_DNA"/>
</dbReference>
<feature type="binding site" evidence="8">
    <location>
        <position position="54"/>
    </location>
    <ligand>
        <name>ATP</name>
        <dbReference type="ChEBI" id="CHEBI:30616"/>
    </ligand>
</feature>
<comment type="caution">
    <text evidence="8">Lacks conserved residue(s) required for the propagation of feature annotation.</text>
</comment>
<feature type="binding site" evidence="8">
    <location>
        <position position="16"/>
    </location>
    <ligand>
        <name>Mg(2+)</name>
        <dbReference type="ChEBI" id="CHEBI:18420"/>
    </ligand>
</feature>
<dbReference type="Proteomes" id="UP000630149">
    <property type="component" value="Unassembled WGS sequence"/>
</dbReference>
<feature type="binding site" evidence="8">
    <location>
        <position position="41"/>
    </location>
    <ligand>
        <name>substrate</name>
    </ligand>
</feature>
<evidence type="ECO:0000256" key="7">
    <source>
        <dbReference type="ARBA" id="ARBA00022842"/>
    </source>
</evidence>
<dbReference type="FunFam" id="3.40.50.300:FF:000292">
    <property type="entry name" value="ATP-dependent dethiobiotin synthetase BioD"/>
    <property type="match status" value="1"/>
</dbReference>
<dbReference type="Pfam" id="PF13500">
    <property type="entry name" value="AAA_26"/>
    <property type="match status" value="1"/>
</dbReference>
<keyword evidence="7 8" id="KW-0460">Magnesium</keyword>
<dbReference type="GO" id="GO:0000287">
    <property type="term" value="F:magnesium ion binding"/>
    <property type="evidence" value="ECO:0007669"/>
    <property type="project" value="UniProtKB-UniRule"/>
</dbReference>
<evidence type="ECO:0000256" key="1">
    <source>
        <dbReference type="ARBA" id="ARBA00022490"/>
    </source>
</evidence>
<dbReference type="HAMAP" id="MF_00336">
    <property type="entry name" value="BioD"/>
    <property type="match status" value="1"/>
</dbReference>
<evidence type="ECO:0000256" key="4">
    <source>
        <dbReference type="ARBA" id="ARBA00022741"/>
    </source>
</evidence>
<dbReference type="SUPFAM" id="SSF52540">
    <property type="entry name" value="P-loop containing nucleoside triphosphate hydrolases"/>
    <property type="match status" value="1"/>
</dbReference>
<dbReference type="RefSeq" id="WP_131775751.1">
    <property type="nucleotide sequence ID" value="NZ_BMOB01000002.1"/>
</dbReference>
<evidence type="ECO:0000256" key="2">
    <source>
        <dbReference type="ARBA" id="ARBA00022598"/>
    </source>
</evidence>
<comment type="subcellular location">
    <subcellularLocation>
        <location evidence="8">Cytoplasm</location>
    </subcellularLocation>
</comment>
<dbReference type="InterPro" id="IPR004472">
    <property type="entry name" value="DTB_synth_BioD"/>
</dbReference>
<evidence type="ECO:0000256" key="8">
    <source>
        <dbReference type="HAMAP-Rule" id="MF_00336"/>
    </source>
</evidence>
<feature type="binding site" evidence="8">
    <location>
        <begin position="170"/>
        <end position="171"/>
    </location>
    <ligand>
        <name>ATP</name>
        <dbReference type="ChEBI" id="CHEBI:30616"/>
    </ligand>
</feature>
<accession>A0A917JQF4</accession>